<dbReference type="SUPFAM" id="SSF54631">
    <property type="entry name" value="CBS-domain pair"/>
    <property type="match status" value="1"/>
</dbReference>
<dbReference type="InterPro" id="IPR044751">
    <property type="entry name" value="Ion_transp-like_CBS"/>
</dbReference>
<dbReference type="CDD" id="cd04590">
    <property type="entry name" value="CBS_pair_CorC_HlyC_assoc"/>
    <property type="match status" value="1"/>
</dbReference>
<gene>
    <name evidence="12" type="ORF">VHEMI06688</name>
</gene>
<dbReference type="PROSITE" id="PS51371">
    <property type="entry name" value="CBS"/>
    <property type="match status" value="1"/>
</dbReference>
<dbReference type="PANTHER" id="PTHR12064">
    <property type="entry name" value="METAL TRANSPORTER CNNM"/>
    <property type="match status" value="1"/>
</dbReference>
<evidence type="ECO:0000256" key="2">
    <source>
        <dbReference type="ARBA" id="ARBA00022692"/>
    </source>
</evidence>
<evidence type="ECO:0000256" key="6">
    <source>
        <dbReference type="PROSITE-ProRule" id="PRU00703"/>
    </source>
</evidence>
<dbReference type="InterPro" id="IPR046342">
    <property type="entry name" value="CBS_dom_sf"/>
</dbReference>
<dbReference type="InterPro" id="IPR000644">
    <property type="entry name" value="CBS_dom"/>
</dbReference>
<organism evidence="12 13">
    <name type="scientific">[Torrubiella] hemipterigena</name>
    <dbReference type="NCBI Taxonomy" id="1531966"/>
    <lineage>
        <taxon>Eukaryota</taxon>
        <taxon>Fungi</taxon>
        <taxon>Dikarya</taxon>
        <taxon>Ascomycota</taxon>
        <taxon>Pezizomycotina</taxon>
        <taxon>Sordariomycetes</taxon>
        <taxon>Hypocreomycetidae</taxon>
        <taxon>Hypocreales</taxon>
        <taxon>Clavicipitaceae</taxon>
        <taxon>Clavicipitaceae incertae sedis</taxon>
        <taxon>'Torrubiella' clade</taxon>
    </lineage>
</organism>
<feature type="transmembrane region" description="Helical" evidence="9">
    <location>
        <begin position="138"/>
        <end position="157"/>
    </location>
</feature>
<dbReference type="FunFam" id="3.10.580.10:FF:000006">
    <property type="entry name" value="DUF21 and CBS domain protein"/>
    <property type="match status" value="1"/>
</dbReference>
<dbReference type="GO" id="GO:0005737">
    <property type="term" value="C:cytoplasm"/>
    <property type="evidence" value="ECO:0007669"/>
    <property type="project" value="TreeGrafter"/>
</dbReference>
<keyword evidence="13" id="KW-1185">Reference proteome</keyword>
<feature type="transmembrane region" description="Helical" evidence="9">
    <location>
        <begin position="12"/>
        <end position="32"/>
    </location>
</feature>
<feature type="compositionally biased region" description="Polar residues" evidence="8">
    <location>
        <begin position="528"/>
        <end position="538"/>
    </location>
</feature>
<accession>A0A0A1TK11</accession>
<feature type="transmembrane region" description="Helical" evidence="9">
    <location>
        <begin position="52"/>
        <end position="77"/>
    </location>
</feature>
<evidence type="ECO:0000313" key="13">
    <source>
        <dbReference type="Proteomes" id="UP000039046"/>
    </source>
</evidence>
<keyword evidence="5 7" id="KW-0472">Membrane</keyword>
<feature type="domain" description="CNNM transmembrane" evidence="11">
    <location>
        <begin position="48"/>
        <end position="233"/>
    </location>
</feature>
<evidence type="ECO:0000256" key="5">
    <source>
        <dbReference type="ARBA" id="ARBA00023136"/>
    </source>
</evidence>
<dbReference type="EMBL" id="CDHN01000003">
    <property type="protein sequence ID" value="CEJ90938.1"/>
    <property type="molecule type" value="Genomic_DNA"/>
</dbReference>
<feature type="region of interest" description="Disordered" evidence="8">
    <location>
        <begin position="528"/>
        <end position="581"/>
    </location>
</feature>
<dbReference type="InterPro" id="IPR002550">
    <property type="entry name" value="CNNM"/>
</dbReference>
<dbReference type="GO" id="GO:0030026">
    <property type="term" value="P:intracellular manganese ion homeostasis"/>
    <property type="evidence" value="ECO:0007669"/>
    <property type="project" value="EnsemblFungi"/>
</dbReference>
<dbReference type="GO" id="GO:0016020">
    <property type="term" value="C:membrane"/>
    <property type="evidence" value="ECO:0007669"/>
    <property type="project" value="UniProtKB-SubCell"/>
</dbReference>
<dbReference type="Pfam" id="PF01595">
    <property type="entry name" value="CNNM"/>
    <property type="match status" value="1"/>
</dbReference>
<dbReference type="Proteomes" id="UP000039046">
    <property type="component" value="Unassembled WGS sequence"/>
</dbReference>
<reference evidence="12 13" key="1">
    <citation type="journal article" date="2015" name="Genome Announc.">
        <title>Draft Genome Sequence and Gene Annotation of the Entomopathogenic Fungus Verticillium hemipterigenum.</title>
        <authorList>
            <person name="Horn F."/>
            <person name="Habel A."/>
            <person name="Scharf D.H."/>
            <person name="Dworschak J."/>
            <person name="Brakhage A.A."/>
            <person name="Guthke R."/>
            <person name="Hertweck C."/>
            <person name="Linde J."/>
        </authorList>
    </citation>
    <scope>NUCLEOTIDE SEQUENCE [LARGE SCALE GENOMIC DNA]</scope>
</reference>
<dbReference type="STRING" id="1531966.A0A0A1TK11"/>
<protein>
    <submittedName>
        <fullName evidence="12">Putative D-3-phosphoglycerate dehydrogenase</fullName>
    </submittedName>
</protein>
<keyword evidence="4 7" id="KW-1133">Transmembrane helix</keyword>
<name>A0A0A1TK11_9HYPO</name>
<evidence type="ECO:0000256" key="7">
    <source>
        <dbReference type="PROSITE-ProRule" id="PRU01193"/>
    </source>
</evidence>
<sequence>MRNAGAHGGLTSLRPAVLGMARVIGLGLSHAAAAPLEKRTGHHGDDLETAPLWLLCTFSMALVLLGGAFAGLTIALMGQDSIYLQVLAGDPTEPQHKNAKRVLDLLSRGKHWVLVTLLLANVIVNESLPVVLDRTLGGGIAAVVGSTVLIVIFGEIVPQSICVRHGLPIGGYMSKPVIALMYILSPVAWPTAKLLDWILGEDHGTVYKKSGLKTLVTLHKSLGDLSERLNQDEVTIITAVLDLKEKAVSDVMTPMEDVYTLSEDHILDEKTMDNILVSGYSRIPIYRSGCPTDFVGMLLVKTLITYDPEDRIPVKDVPLGAIVETRPETSCLDIINFFQEGKSHLVLVSNDPGSNQGALGVVTLEDVIEELIGEEIVDESDVYVDVHKAIRRLTPAPRARRSHHMDVATAAGMAGTAIAAKKTADGTAFVDVGEDAQGQPMVVGSLGALSDTSGDSQESQLAVFMKRRSSVGPDGKPDTSVFPVKASLREVKAHLRLGPANRAANPLSNTRGAVFKIKQGLTTVNSREQIPSALTSPNIAPMESTPLLGASKGPNGHDADYGAHGSEVVSKRKQNGHGKKS</sequence>
<feature type="domain" description="CBS" evidence="10">
    <location>
        <begin position="316"/>
        <end position="379"/>
    </location>
</feature>
<evidence type="ECO:0000259" key="11">
    <source>
        <dbReference type="PROSITE" id="PS51846"/>
    </source>
</evidence>
<dbReference type="InterPro" id="IPR045095">
    <property type="entry name" value="ACDP"/>
</dbReference>
<proteinExistence type="predicted"/>
<evidence type="ECO:0000256" key="8">
    <source>
        <dbReference type="SAM" id="MobiDB-lite"/>
    </source>
</evidence>
<comment type="subcellular location">
    <subcellularLocation>
        <location evidence="1">Membrane</location>
        <topology evidence="1">Multi-pass membrane protein</topology>
    </subcellularLocation>
</comment>
<dbReference type="OrthoDB" id="5353557at2759"/>
<evidence type="ECO:0000256" key="4">
    <source>
        <dbReference type="ARBA" id="ARBA00022989"/>
    </source>
</evidence>
<evidence type="ECO:0000256" key="9">
    <source>
        <dbReference type="SAM" id="Phobius"/>
    </source>
</evidence>
<keyword evidence="6" id="KW-0129">CBS domain</keyword>
<dbReference type="Gene3D" id="3.10.580.10">
    <property type="entry name" value="CBS-domain"/>
    <property type="match status" value="1"/>
</dbReference>
<dbReference type="PROSITE" id="PS51846">
    <property type="entry name" value="CNNM"/>
    <property type="match status" value="1"/>
</dbReference>
<dbReference type="GO" id="GO:0007005">
    <property type="term" value="P:mitochondrion organization"/>
    <property type="evidence" value="ECO:0007669"/>
    <property type="project" value="EnsemblFungi"/>
</dbReference>
<feature type="compositionally biased region" description="Basic residues" evidence="8">
    <location>
        <begin position="571"/>
        <end position="581"/>
    </location>
</feature>
<dbReference type="GO" id="GO:0010961">
    <property type="term" value="P:intracellular magnesium ion homeostasis"/>
    <property type="evidence" value="ECO:0007669"/>
    <property type="project" value="EnsemblFungi"/>
</dbReference>
<evidence type="ECO:0000313" key="12">
    <source>
        <dbReference type="EMBL" id="CEJ90938.1"/>
    </source>
</evidence>
<keyword evidence="2 7" id="KW-0812">Transmembrane</keyword>
<keyword evidence="3" id="KW-0677">Repeat</keyword>
<dbReference type="AlphaFoldDB" id="A0A0A1TK11"/>
<dbReference type="PANTHER" id="PTHR12064:SF97">
    <property type="entry name" value="METAL TRANSPORTER CNNM-5"/>
    <property type="match status" value="1"/>
</dbReference>
<evidence type="ECO:0000256" key="1">
    <source>
        <dbReference type="ARBA" id="ARBA00004141"/>
    </source>
</evidence>
<evidence type="ECO:0000259" key="10">
    <source>
        <dbReference type="PROSITE" id="PS51371"/>
    </source>
</evidence>
<evidence type="ECO:0000256" key="3">
    <source>
        <dbReference type="ARBA" id="ARBA00022737"/>
    </source>
</evidence>
<dbReference type="HOGENOM" id="CLU_011310_3_1_1"/>